<accession>A0A9Q0WD70</accession>
<protein>
    <submittedName>
        <fullName evidence="4">PROTEIN KINASE putative-RELATED</fullName>
    </submittedName>
</protein>
<dbReference type="InterPro" id="IPR000719">
    <property type="entry name" value="Prot_kinase_dom"/>
</dbReference>
<dbReference type="SUPFAM" id="SSF56112">
    <property type="entry name" value="Protein kinase-like (PK-like)"/>
    <property type="match status" value="1"/>
</dbReference>
<dbReference type="GO" id="GO:0007166">
    <property type="term" value="P:cell surface receptor signaling pathway"/>
    <property type="evidence" value="ECO:0007669"/>
    <property type="project" value="InterPro"/>
</dbReference>
<dbReference type="GO" id="GO:0005524">
    <property type="term" value="F:ATP binding"/>
    <property type="evidence" value="ECO:0007669"/>
    <property type="project" value="UniProtKB-KW"/>
</dbReference>
<dbReference type="EMBL" id="JAPFFK010000005">
    <property type="protein sequence ID" value="KAJ6763583.1"/>
    <property type="molecule type" value="Genomic_DNA"/>
</dbReference>
<dbReference type="PROSITE" id="PS50011">
    <property type="entry name" value="PROTEIN_KINASE_DOM"/>
    <property type="match status" value="1"/>
</dbReference>
<dbReference type="InterPro" id="IPR011009">
    <property type="entry name" value="Kinase-like_dom_sf"/>
</dbReference>
<evidence type="ECO:0000313" key="5">
    <source>
        <dbReference type="Proteomes" id="UP001151532"/>
    </source>
</evidence>
<reference evidence="4" key="1">
    <citation type="submission" date="2022-11" db="EMBL/GenBank/DDBJ databases">
        <authorList>
            <person name="Hyden B.L."/>
            <person name="Feng K."/>
            <person name="Yates T."/>
            <person name="Jawdy S."/>
            <person name="Smart L.B."/>
            <person name="Muchero W."/>
        </authorList>
    </citation>
    <scope>NUCLEOTIDE SEQUENCE</scope>
    <source>
        <tissue evidence="4">Shoot tip</tissue>
    </source>
</reference>
<evidence type="ECO:0000256" key="1">
    <source>
        <dbReference type="ARBA" id="ARBA00022741"/>
    </source>
</evidence>
<sequence>MENAILCVAFSAIELEKAMNNYDPLETADHRFRYKLYEGFLQGKPVSVKKFKDDDEQYEYCFNDIVYASKMSVQKRFVKLLGCCLETRIPILVFEYVGEWTLSDCLWGSEEARCRPLLWIPRSKIAMDMANAAVFPHVAFARPIVFRNIKPWNILLDDNHEAKLSDFSFAI</sequence>
<dbReference type="Gene3D" id="1.10.510.10">
    <property type="entry name" value="Transferase(Phosphotransferase) domain 1"/>
    <property type="match status" value="1"/>
</dbReference>
<dbReference type="InterPro" id="IPR045274">
    <property type="entry name" value="WAK-like"/>
</dbReference>
<keyword evidence="4" id="KW-0808">Transferase</keyword>
<evidence type="ECO:0000259" key="3">
    <source>
        <dbReference type="PROSITE" id="PS50011"/>
    </source>
</evidence>
<organism evidence="4 5">
    <name type="scientific">Salix purpurea</name>
    <name type="common">Purple osier willow</name>
    <dbReference type="NCBI Taxonomy" id="77065"/>
    <lineage>
        <taxon>Eukaryota</taxon>
        <taxon>Viridiplantae</taxon>
        <taxon>Streptophyta</taxon>
        <taxon>Embryophyta</taxon>
        <taxon>Tracheophyta</taxon>
        <taxon>Spermatophyta</taxon>
        <taxon>Magnoliopsida</taxon>
        <taxon>eudicotyledons</taxon>
        <taxon>Gunneridae</taxon>
        <taxon>Pentapetalae</taxon>
        <taxon>rosids</taxon>
        <taxon>fabids</taxon>
        <taxon>Malpighiales</taxon>
        <taxon>Salicaceae</taxon>
        <taxon>Saliceae</taxon>
        <taxon>Salix</taxon>
    </lineage>
</organism>
<dbReference type="GO" id="GO:0005886">
    <property type="term" value="C:plasma membrane"/>
    <property type="evidence" value="ECO:0007669"/>
    <property type="project" value="TreeGrafter"/>
</dbReference>
<dbReference type="PANTHER" id="PTHR27005:SF467">
    <property type="entry name" value="PROTEIN KINASE, PUTATIVE-RELATED"/>
    <property type="match status" value="1"/>
</dbReference>
<dbReference type="AlphaFoldDB" id="A0A9Q0WD70"/>
<comment type="caution">
    <text evidence="4">The sequence shown here is derived from an EMBL/GenBank/DDBJ whole genome shotgun (WGS) entry which is preliminary data.</text>
</comment>
<gene>
    <name evidence="4" type="ORF">OIU79_024185</name>
</gene>
<keyword evidence="4" id="KW-0418">Kinase</keyword>
<dbReference type="Gene3D" id="3.30.200.20">
    <property type="entry name" value="Phosphorylase Kinase, domain 1"/>
    <property type="match status" value="1"/>
</dbReference>
<dbReference type="GO" id="GO:0004674">
    <property type="term" value="F:protein serine/threonine kinase activity"/>
    <property type="evidence" value="ECO:0007669"/>
    <property type="project" value="TreeGrafter"/>
</dbReference>
<proteinExistence type="predicted"/>
<reference evidence="4" key="2">
    <citation type="journal article" date="2023" name="Int. J. Mol. Sci.">
        <title>De Novo Assembly and Annotation of 11 Diverse Shrub Willow (Salix) Genomes Reveals Novel Gene Organization in Sex-Linked Regions.</title>
        <authorList>
            <person name="Hyden B."/>
            <person name="Feng K."/>
            <person name="Yates T.B."/>
            <person name="Jawdy S."/>
            <person name="Cereghino C."/>
            <person name="Smart L.B."/>
            <person name="Muchero W."/>
        </authorList>
    </citation>
    <scope>NUCLEOTIDE SEQUENCE</scope>
    <source>
        <tissue evidence="4">Shoot tip</tissue>
    </source>
</reference>
<evidence type="ECO:0000313" key="4">
    <source>
        <dbReference type="EMBL" id="KAJ6763583.1"/>
    </source>
</evidence>
<dbReference type="Pfam" id="PF00069">
    <property type="entry name" value="Pkinase"/>
    <property type="match status" value="1"/>
</dbReference>
<evidence type="ECO:0000256" key="2">
    <source>
        <dbReference type="ARBA" id="ARBA00022840"/>
    </source>
</evidence>
<keyword evidence="1" id="KW-0547">Nucleotide-binding</keyword>
<keyword evidence="5" id="KW-1185">Reference proteome</keyword>
<feature type="domain" description="Protein kinase" evidence="3">
    <location>
        <begin position="1"/>
        <end position="171"/>
    </location>
</feature>
<keyword evidence="2" id="KW-0067">ATP-binding</keyword>
<dbReference type="OrthoDB" id="75710at2759"/>
<dbReference type="PANTHER" id="PTHR27005">
    <property type="entry name" value="WALL-ASSOCIATED RECEPTOR KINASE-LIKE 21"/>
    <property type="match status" value="1"/>
</dbReference>
<dbReference type="Proteomes" id="UP001151532">
    <property type="component" value="Chromosome 13"/>
</dbReference>
<name>A0A9Q0WD70_SALPP</name>